<evidence type="ECO:0000313" key="4">
    <source>
        <dbReference type="Proteomes" id="UP000272400"/>
    </source>
</evidence>
<gene>
    <name evidence="3" type="ORF">EDD29_2755</name>
</gene>
<dbReference type="GO" id="GO:0016491">
    <property type="term" value="F:oxidoreductase activity"/>
    <property type="evidence" value="ECO:0007669"/>
    <property type="project" value="InterPro"/>
</dbReference>
<dbReference type="Gene3D" id="3.40.109.10">
    <property type="entry name" value="NADH Oxidase"/>
    <property type="match status" value="1"/>
</dbReference>
<dbReference type="CDD" id="cd01483">
    <property type="entry name" value="E1_enzyme_family"/>
    <property type="match status" value="1"/>
</dbReference>
<proteinExistence type="predicted"/>
<feature type="compositionally biased region" description="Basic and acidic residues" evidence="1">
    <location>
        <begin position="17"/>
        <end position="26"/>
    </location>
</feature>
<keyword evidence="4" id="KW-1185">Reference proteome</keyword>
<dbReference type="RefSeq" id="WP_123664742.1">
    <property type="nucleotide sequence ID" value="NZ_RJKE01000001.1"/>
</dbReference>
<dbReference type="GO" id="GO:0008641">
    <property type="term" value="F:ubiquitin-like modifier activating enzyme activity"/>
    <property type="evidence" value="ECO:0007669"/>
    <property type="project" value="InterPro"/>
</dbReference>
<reference evidence="3 4" key="1">
    <citation type="submission" date="2018-11" db="EMBL/GenBank/DDBJ databases">
        <title>Sequencing the genomes of 1000 actinobacteria strains.</title>
        <authorList>
            <person name="Klenk H.-P."/>
        </authorList>
    </citation>
    <scope>NUCLEOTIDE SEQUENCE [LARGE SCALE GENOMIC DNA]</scope>
    <source>
        <strain evidence="3 4">DSM 44254</strain>
    </source>
</reference>
<comment type="caution">
    <text evidence="3">The sequence shown here is derived from an EMBL/GenBank/DDBJ whole genome shotgun (WGS) entry which is preliminary data.</text>
</comment>
<dbReference type="PANTHER" id="PTHR43267">
    <property type="entry name" value="TRNA THREONYLCARBAMOYLADENOSINE DEHYDRATASE"/>
    <property type="match status" value="1"/>
</dbReference>
<feature type="region of interest" description="Disordered" evidence="1">
    <location>
        <begin position="1"/>
        <end position="26"/>
    </location>
</feature>
<dbReference type="PANTHER" id="PTHR43267:SF3">
    <property type="entry name" value="THIF PROTEIN"/>
    <property type="match status" value="1"/>
</dbReference>
<dbReference type="Proteomes" id="UP000272400">
    <property type="component" value="Unassembled WGS sequence"/>
</dbReference>
<dbReference type="NCBIfam" id="NF005901">
    <property type="entry name" value="PRK07877.1"/>
    <property type="match status" value="1"/>
</dbReference>
<dbReference type="EMBL" id="RJKE01000001">
    <property type="protein sequence ID" value="ROO85215.1"/>
    <property type="molecule type" value="Genomic_DNA"/>
</dbReference>
<dbReference type="Gene3D" id="3.40.50.720">
    <property type="entry name" value="NAD(P)-binding Rossmann-like Domain"/>
    <property type="match status" value="1"/>
</dbReference>
<dbReference type="OrthoDB" id="5149792at2"/>
<accession>A0A3N1CVE4</accession>
<dbReference type="AlphaFoldDB" id="A0A3N1CVE4"/>
<organism evidence="3 4">
    <name type="scientific">Actinocorallia herbida</name>
    <dbReference type="NCBI Taxonomy" id="58109"/>
    <lineage>
        <taxon>Bacteria</taxon>
        <taxon>Bacillati</taxon>
        <taxon>Actinomycetota</taxon>
        <taxon>Actinomycetes</taxon>
        <taxon>Streptosporangiales</taxon>
        <taxon>Thermomonosporaceae</taxon>
        <taxon>Actinocorallia</taxon>
    </lineage>
</organism>
<dbReference type="InterPro" id="IPR000415">
    <property type="entry name" value="Nitroreductase-like"/>
</dbReference>
<protein>
    <submittedName>
        <fullName evidence="3">ThiF family protein</fullName>
    </submittedName>
</protein>
<feature type="domain" description="THIF-type NAD/FAD binding fold" evidence="2">
    <location>
        <begin position="89"/>
        <end position="223"/>
    </location>
</feature>
<evidence type="ECO:0000259" key="2">
    <source>
        <dbReference type="Pfam" id="PF00899"/>
    </source>
</evidence>
<evidence type="ECO:0000256" key="1">
    <source>
        <dbReference type="SAM" id="MobiDB-lite"/>
    </source>
</evidence>
<dbReference type="InterPro" id="IPR000594">
    <property type="entry name" value="ThiF_NAD_FAD-bd"/>
</dbReference>
<dbReference type="GO" id="GO:0061504">
    <property type="term" value="P:cyclic threonylcarbamoyladenosine biosynthetic process"/>
    <property type="evidence" value="ECO:0007669"/>
    <property type="project" value="TreeGrafter"/>
</dbReference>
<dbReference type="InterPro" id="IPR035985">
    <property type="entry name" value="Ubiquitin-activating_enz"/>
</dbReference>
<dbReference type="SUPFAM" id="SSF69572">
    <property type="entry name" value="Activating enzymes of the ubiquitin-like proteins"/>
    <property type="match status" value="1"/>
</dbReference>
<sequence>MTDTDEQEYRPLILDPSDARDGSVLDGLRSRGDLEVRDLRERIRAEAAGLLDRPETGEGPEADRWVHYPWRRSLIALPGPRTLRLVRLDRNRNKLTRDEQDRLGSLIVGVVGQSVGHAIAHTLALEGVCAELRLADFDTLELANLNRVPATLFDLGLDKAVVTARRIAELDPYLPVTVLPTGITDEVIDAFFAGLSIVVEECDSLDVKLAVREAARRYRIPLLMETSDRGLLDVERYDLEPDREPFHGLLDGVGRAELNGLSTREKAPYVLRVVDAQGMSADAAASLVEIDRTLSSWPQLGGDVQLGGATVAAAVRRIGLERPLPSGRTRVDVERSLDELAVPVAPPAPDWSAAAAAAPPTAADLAELPVAEAVAVCAGLAPSGGNVQPWTITTNDDALRIELDPKATTAMDTGHRGSAIAIGAALHNARIAAASYGLLGHTEITEGPTALTATLHWGTRTDPDLARDLPHVLSRHTNRRPGGGVLAPEVLEALAQAARAAGGTIRAITDGLAEAATLLAASDRIRYLTPALHAEMFAELRGPQDDLETGLDLRTMELAPDELATLGVVGRPDVMARVHAFGGGAALGAYTLGRIRASSALLAVCFGFDGPAPGLTDYVKAGAAVQRVWIEADRHGLAVQPVSPVFLYAATPAEIAAAAPAFAPELASLRDRFLTLLAVPPTEAVALVLRLSHASPATARSLRRRPAGNRSPRP</sequence>
<dbReference type="InterPro" id="IPR045886">
    <property type="entry name" value="ThiF/MoeB/HesA"/>
</dbReference>
<dbReference type="Pfam" id="PF00899">
    <property type="entry name" value="ThiF"/>
    <property type="match status" value="1"/>
</dbReference>
<evidence type="ECO:0000313" key="3">
    <source>
        <dbReference type="EMBL" id="ROO85215.1"/>
    </source>
</evidence>
<name>A0A3N1CVE4_9ACTN</name>
<dbReference type="GO" id="GO:0061503">
    <property type="term" value="F:tRNA threonylcarbamoyladenosine dehydratase"/>
    <property type="evidence" value="ECO:0007669"/>
    <property type="project" value="TreeGrafter"/>
</dbReference>